<sequence>MNEIEEFYFKNDIEWRFWLSKNHNLSTGIYLIFYKVENEEESMRWEEAVKVALCYGWIDATVKSLGEGKRRQYFCPRKEKSVWSAVNKNYIQNLIADNLMHQSGLDIIEIAKLNGSWTALDEVEKGIIPNDLKLAFDKNEIAFTNFTNFSNFAPSYKKQYLYWIHQAKREATRQKRIMEIIQLCEANKKSRGNR</sequence>
<gene>
    <name evidence="1" type="ORF">BTO15_09810</name>
</gene>
<name>A0ABM6PZL2_9FLAO</name>
<evidence type="ECO:0008006" key="3">
    <source>
        <dbReference type="Google" id="ProtNLM"/>
    </source>
</evidence>
<keyword evidence="2" id="KW-1185">Reference proteome</keyword>
<proteinExistence type="predicted"/>
<reference evidence="1 2" key="1">
    <citation type="submission" date="2017-02" db="EMBL/GenBank/DDBJ databases">
        <title>Trade-off between light-utilization and light-protection in marine flavobacteria.</title>
        <authorList>
            <person name="Kumagai Y."/>
            <person name="Yoshizawa S."/>
            <person name="Kogure K."/>
            <person name="Iwasaki W."/>
        </authorList>
    </citation>
    <scope>NUCLEOTIDE SEQUENCE [LARGE SCALE GENOMIC DNA]</scope>
    <source>
        <strain evidence="1 2">KCTC 23670</strain>
    </source>
</reference>
<accession>A0ABM6PZL2</accession>
<evidence type="ECO:0000313" key="2">
    <source>
        <dbReference type="Proteomes" id="UP000232721"/>
    </source>
</evidence>
<dbReference type="Proteomes" id="UP000232721">
    <property type="component" value="Chromosome"/>
</dbReference>
<dbReference type="RefSeq" id="WP_208888674.1">
    <property type="nucleotide sequence ID" value="NZ_CP019336.1"/>
</dbReference>
<dbReference type="Pfam" id="PF13376">
    <property type="entry name" value="OmdA"/>
    <property type="match status" value="1"/>
</dbReference>
<dbReference type="EMBL" id="CP019336">
    <property type="protein sequence ID" value="AUC22369.1"/>
    <property type="molecule type" value="Genomic_DNA"/>
</dbReference>
<protein>
    <recommendedName>
        <fullName evidence="3">Bacteriocin-protection protein</fullName>
    </recommendedName>
</protein>
<evidence type="ECO:0000313" key="1">
    <source>
        <dbReference type="EMBL" id="AUC22369.1"/>
    </source>
</evidence>
<organism evidence="1 2">
    <name type="scientific">Polaribacter sejongensis</name>
    <dbReference type="NCBI Taxonomy" id="985043"/>
    <lineage>
        <taxon>Bacteria</taxon>
        <taxon>Pseudomonadati</taxon>
        <taxon>Bacteroidota</taxon>
        <taxon>Flavobacteriia</taxon>
        <taxon>Flavobacteriales</taxon>
        <taxon>Flavobacteriaceae</taxon>
    </lineage>
</organism>